<accession>A0A0E9LVY4</accession>
<proteinExistence type="inferred from homology"/>
<dbReference type="InterPro" id="IPR037459">
    <property type="entry name" value="RhgT-like"/>
</dbReference>
<dbReference type="EMBL" id="BAZW01000009">
    <property type="protein sequence ID" value="GAO29458.1"/>
    <property type="molecule type" value="Genomic_DNA"/>
</dbReference>
<comment type="similarity">
    <text evidence="1">Belongs to the 'GDSL' lipolytic enzyme family.</text>
</comment>
<sequence>MYVNEIKEKGAIPVLIAPIPRNSWNEEGRVPYNDASYGGWAQQIAEKHSVMFINLNHKMADAMTEMGEENVRDVIFWERDHTHTTAEGAVLSASLVVEGIRENPESALNNYLLEAYPSQAIDLFVEAAREVK</sequence>
<dbReference type="AlphaFoldDB" id="A0A0E9LVY4"/>
<gene>
    <name evidence="3" type="ORF">JCM15548_11645</name>
</gene>
<protein>
    <submittedName>
        <fullName evidence="3">Rhamnogalacturonan acetylesterase</fullName>
    </submittedName>
</protein>
<evidence type="ECO:0000313" key="4">
    <source>
        <dbReference type="Proteomes" id="UP000032900"/>
    </source>
</evidence>
<evidence type="ECO:0000256" key="2">
    <source>
        <dbReference type="ARBA" id="ARBA00022801"/>
    </source>
</evidence>
<dbReference type="PANTHER" id="PTHR43695:SF1">
    <property type="entry name" value="RHAMNOGALACTURONAN ACETYLESTERASE"/>
    <property type="match status" value="1"/>
</dbReference>
<dbReference type="Proteomes" id="UP000032900">
    <property type="component" value="Unassembled WGS sequence"/>
</dbReference>
<evidence type="ECO:0000256" key="1">
    <source>
        <dbReference type="ARBA" id="ARBA00008668"/>
    </source>
</evidence>
<name>A0A0E9LVY4_9BACT</name>
<dbReference type="GO" id="GO:0016788">
    <property type="term" value="F:hydrolase activity, acting on ester bonds"/>
    <property type="evidence" value="ECO:0007669"/>
    <property type="project" value="UniProtKB-ARBA"/>
</dbReference>
<reference evidence="3 4" key="1">
    <citation type="journal article" date="2015" name="Microbes Environ.">
        <title>Distribution and evolution of nitrogen fixation genes in the phylum bacteroidetes.</title>
        <authorList>
            <person name="Inoue J."/>
            <person name="Oshima K."/>
            <person name="Suda W."/>
            <person name="Sakamoto M."/>
            <person name="Iino T."/>
            <person name="Noda S."/>
            <person name="Hongoh Y."/>
            <person name="Hattori M."/>
            <person name="Ohkuma M."/>
        </authorList>
    </citation>
    <scope>NUCLEOTIDE SEQUENCE [LARGE SCALE GENOMIC DNA]</scope>
    <source>
        <strain evidence="3">JCM 15548</strain>
    </source>
</reference>
<keyword evidence="4" id="KW-1185">Reference proteome</keyword>
<keyword evidence="2" id="KW-0378">Hydrolase</keyword>
<comment type="caution">
    <text evidence="3">The sequence shown here is derived from an EMBL/GenBank/DDBJ whole genome shotgun (WGS) entry which is preliminary data.</text>
</comment>
<dbReference type="InterPro" id="IPR036514">
    <property type="entry name" value="SGNH_hydro_sf"/>
</dbReference>
<dbReference type="SUPFAM" id="SSF52266">
    <property type="entry name" value="SGNH hydrolase"/>
    <property type="match status" value="1"/>
</dbReference>
<evidence type="ECO:0000313" key="3">
    <source>
        <dbReference type="EMBL" id="GAO29458.1"/>
    </source>
</evidence>
<dbReference type="Gene3D" id="3.40.50.1110">
    <property type="entry name" value="SGNH hydrolase"/>
    <property type="match status" value="1"/>
</dbReference>
<organism evidence="3 4">
    <name type="scientific">Geofilum rubicundum JCM 15548</name>
    <dbReference type="NCBI Taxonomy" id="1236989"/>
    <lineage>
        <taxon>Bacteria</taxon>
        <taxon>Pseudomonadati</taxon>
        <taxon>Bacteroidota</taxon>
        <taxon>Bacteroidia</taxon>
        <taxon>Marinilabiliales</taxon>
        <taxon>Marinilabiliaceae</taxon>
        <taxon>Geofilum</taxon>
    </lineage>
</organism>
<dbReference type="PANTHER" id="PTHR43695">
    <property type="entry name" value="PUTATIVE (AFU_ORTHOLOGUE AFUA_2G17250)-RELATED"/>
    <property type="match status" value="1"/>
</dbReference>
<dbReference type="STRING" id="1236989.JCM15548_11645"/>